<evidence type="ECO:0000313" key="4">
    <source>
        <dbReference type="EMBL" id="QDU60510.1"/>
    </source>
</evidence>
<keyword evidence="5" id="KW-1185">Reference proteome</keyword>
<evidence type="ECO:0000256" key="1">
    <source>
        <dbReference type="SAM" id="MobiDB-lite"/>
    </source>
</evidence>
<dbReference type="InterPro" id="IPR053728">
    <property type="entry name" value="Alginate_Permeability_Chnl"/>
</dbReference>
<dbReference type="KEGG" id="knv:Pan216_13510"/>
<name>A0A518B0L5_9BACT</name>
<evidence type="ECO:0000256" key="2">
    <source>
        <dbReference type="SAM" id="SignalP"/>
    </source>
</evidence>
<feature type="domain" description="Alginate export" evidence="3">
    <location>
        <begin position="131"/>
        <end position="536"/>
    </location>
</feature>
<protein>
    <recommendedName>
        <fullName evidence="3">Alginate export domain-containing protein</fullName>
    </recommendedName>
</protein>
<evidence type="ECO:0000259" key="3">
    <source>
        <dbReference type="Pfam" id="PF13372"/>
    </source>
</evidence>
<dbReference type="EMBL" id="CP036279">
    <property type="protein sequence ID" value="QDU60510.1"/>
    <property type="molecule type" value="Genomic_DNA"/>
</dbReference>
<gene>
    <name evidence="4" type="ORF">Pan216_13510</name>
</gene>
<dbReference type="RefSeq" id="WP_419193333.1">
    <property type="nucleotide sequence ID" value="NZ_CP036279.1"/>
</dbReference>
<dbReference type="InterPro" id="IPR025388">
    <property type="entry name" value="Alginate_export_dom"/>
</dbReference>
<sequence length="547" mass="60774" precursor="true">MLCSLTRHALGTAFLAATLSASPVFAQDADPTGPAITAPGDAGEVPPDPEAFVAPEGADDEFLFTPDVSDTGMGADPVLEEDVNTAPTPNPFQPLLFENNFLYLDNPGADRGKMFEWLKRRKLCGDCVVVSAGGQIRHQYKNLDNRSLFTGTPTTPRTNNESLVRLRTYLDAEIGGWFRAYVEYLDASYNNSSLPPLAIDENRSDLLNVFGEAHLWTWDDGAKTSARVGRQQLTAGAQRLLSPLFWANAPRTFSGGKLFTKGSKKFDTEIFWVRPTNAFYWTQFHPTSYDQPSQSTWLAGLVGYTRGNENIQAMPFLFILREEDALPGPQAGPGHRNYSGNPDNLVWTVGSRFDGKVSDWLYDIEGGMQLGTSGSKDIVAGMMTVGIGREMPDVFWTPTVWAWFDWASGDSDPFDGTIGTFNQLYPLAHKYFGFIDLVARQNVYDANFQVFVKPTKKLTLLAWSHFMWLAEKRDGLYNAAGIVSFQDPTGRSGQHIGNELDLVALYKVTNNVSLEVSYNHFWSGNFIRNQGGQQQAHLLYTQILVNF</sequence>
<dbReference type="Pfam" id="PF13372">
    <property type="entry name" value="Alginate_exp"/>
    <property type="match status" value="1"/>
</dbReference>
<accession>A0A518B0L5</accession>
<feature type="region of interest" description="Disordered" evidence="1">
    <location>
        <begin position="30"/>
        <end position="50"/>
    </location>
</feature>
<dbReference type="AlphaFoldDB" id="A0A518B0L5"/>
<organism evidence="4 5">
    <name type="scientific">Kolteria novifilia</name>
    <dbReference type="NCBI Taxonomy" id="2527975"/>
    <lineage>
        <taxon>Bacteria</taxon>
        <taxon>Pseudomonadati</taxon>
        <taxon>Planctomycetota</taxon>
        <taxon>Planctomycetia</taxon>
        <taxon>Kolteriales</taxon>
        <taxon>Kolteriaceae</taxon>
        <taxon>Kolteria</taxon>
    </lineage>
</organism>
<keyword evidence="2" id="KW-0732">Signal</keyword>
<feature type="signal peptide" evidence="2">
    <location>
        <begin position="1"/>
        <end position="26"/>
    </location>
</feature>
<evidence type="ECO:0000313" key="5">
    <source>
        <dbReference type="Proteomes" id="UP000317093"/>
    </source>
</evidence>
<proteinExistence type="predicted"/>
<feature type="chain" id="PRO_5021950150" description="Alginate export domain-containing protein" evidence="2">
    <location>
        <begin position="27"/>
        <end position="547"/>
    </location>
</feature>
<dbReference type="Gene3D" id="2.40.160.100">
    <property type="match status" value="1"/>
</dbReference>
<dbReference type="Proteomes" id="UP000317093">
    <property type="component" value="Chromosome"/>
</dbReference>
<reference evidence="4 5" key="1">
    <citation type="submission" date="2019-02" db="EMBL/GenBank/DDBJ databases">
        <title>Deep-cultivation of Planctomycetes and their phenomic and genomic characterization uncovers novel biology.</title>
        <authorList>
            <person name="Wiegand S."/>
            <person name="Jogler M."/>
            <person name="Boedeker C."/>
            <person name="Pinto D."/>
            <person name="Vollmers J."/>
            <person name="Rivas-Marin E."/>
            <person name="Kohn T."/>
            <person name="Peeters S.H."/>
            <person name="Heuer A."/>
            <person name="Rast P."/>
            <person name="Oberbeckmann S."/>
            <person name="Bunk B."/>
            <person name="Jeske O."/>
            <person name="Meyerdierks A."/>
            <person name="Storesund J.E."/>
            <person name="Kallscheuer N."/>
            <person name="Luecker S."/>
            <person name="Lage O.M."/>
            <person name="Pohl T."/>
            <person name="Merkel B.J."/>
            <person name="Hornburger P."/>
            <person name="Mueller R.-W."/>
            <person name="Bruemmer F."/>
            <person name="Labrenz M."/>
            <person name="Spormann A.M."/>
            <person name="Op den Camp H."/>
            <person name="Overmann J."/>
            <person name="Amann R."/>
            <person name="Jetten M.S.M."/>
            <person name="Mascher T."/>
            <person name="Medema M.H."/>
            <person name="Devos D.P."/>
            <person name="Kaster A.-K."/>
            <person name="Ovreas L."/>
            <person name="Rohde M."/>
            <person name="Galperin M.Y."/>
            <person name="Jogler C."/>
        </authorList>
    </citation>
    <scope>NUCLEOTIDE SEQUENCE [LARGE SCALE GENOMIC DNA]</scope>
    <source>
        <strain evidence="4 5">Pan216</strain>
    </source>
</reference>